<organism evidence="8 9">
    <name type="scientific">Exophiala xenobiotica</name>
    <dbReference type="NCBI Taxonomy" id="348802"/>
    <lineage>
        <taxon>Eukaryota</taxon>
        <taxon>Fungi</taxon>
        <taxon>Dikarya</taxon>
        <taxon>Ascomycota</taxon>
        <taxon>Pezizomycotina</taxon>
        <taxon>Eurotiomycetes</taxon>
        <taxon>Chaetothyriomycetidae</taxon>
        <taxon>Chaetothyriales</taxon>
        <taxon>Herpotrichiellaceae</taxon>
        <taxon>Exophiala</taxon>
    </lineage>
</organism>
<sequence>MPHATIATQEMEITPFVHEPGKKANFGATVTGADLNSLDESSFQALRQAVYEHGVVVVKAQHDLIPAKQSDLIKRFDPEARAQHGFGAGKGSKLVGFLGVRVFPFFRETAFASLLVSRTDLLFVGQDMPFHAIPDSGGVNLVGHGYQGDDHYGLKNLTVRAIPQSKLHATPLSPEELASGQTRFNSFHFDGAIYGAPPSRVTSMRCVKAPVGPELTVRWDDGSGRTMNCKAGGTAFLSGAQLYSLLSDDEKKLADHSFWEPAPHPFAWMGTRRLRSSGMGLAPGGQTIPLHELPEWTPDKVYKFPMVWVNLVTGEKALQIFPDIIRKLYLRDSPTASERVVEDLEEIRSWVNDIYDRIATPEYIIIPEAEEGDVIIWNNWAVQHSAIEYPDSYGTRSSTAASSAEPSKADCSQCTNSTLLRAHCPLGLSLQHKPLLCCSSLVGAWIDRHLKCCSAD</sequence>
<keyword evidence="5" id="KW-0560">Oxidoreductase</keyword>
<dbReference type="RefSeq" id="XP_013309664.1">
    <property type="nucleotide sequence ID" value="XM_013454210.1"/>
</dbReference>
<evidence type="ECO:0000256" key="1">
    <source>
        <dbReference type="ARBA" id="ARBA00001954"/>
    </source>
</evidence>
<gene>
    <name evidence="8" type="ORF">PV05_10792</name>
</gene>
<dbReference type="Gene3D" id="3.60.130.10">
    <property type="entry name" value="Clavaminate synthase-like"/>
    <property type="match status" value="1"/>
</dbReference>
<dbReference type="GeneID" id="25332700"/>
<comment type="cofactor">
    <cofactor evidence="1">
        <name>Fe(2+)</name>
        <dbReference type="ChEBI" id="CHEBI:29033"/>
    </cofactor>
</comment>
<evidence type="ECO:0000256" key="4">
    <source>
        <dbReference type="ARBA" id="ARBA00022964"/>
    </source>
</evidence>
<reference evidence="8 9" key="1">
    <citation type="submission" date="2015-01" db="EMBL/GenBank/DDBJ databases">
        <title>The Genome Sequence of Exophiala xenobiotica CBS118157.</title>
        <authorList>
            <consortium name="The Broad Institute Genomics Platform"/>
            <person name="Cuomo C."/>
            <person name="de Hoog S."/>
            <person name="Gorbushina A."/>
            <person name="Stielow B."/>
            <person name="Teixiera M."/>
            <person name="Abouelleil A."/>
            <person name="Chapman S.B."/>
            <person name="Priest M."/>
            <person name="Young S.K."/>
            <person name="Wortman J."/>
            <person name="Nusbaum C."/>
            <person name="Birren B."/>
        </authorList>
    </citation>
    <scope>NUCLEOTIDE SEQUENCE [LARGE SCALE GENOMIC DNA]</scope>
    <source>
        <strain evidence="8 9">CBS 118157</strain>
    </source>
</reference>
<dbReference type="GO" id="GO:0046872">
    <property type="term" value="F:metal ion binding"/>
    <property type="evidence" value="ECO:0007669"/>
    <property type="project" value="UniProtKB-KW"/>
</dbReference>
<dbReference type="EMBL" id="KN847323">
    <property type="protein sequence ID" value="KIW49078.1"/>
    <property type="molecule type" value="Genomic_DNA"/>
</dbReference>
<proteinExistence type="inferred from homology"/>
<keyword evidence="3" id="KW-0479">Metal-binding</keyword>
<dbReference type="PANTHER" id="PTHR43779">
    <property type="entry name" value="DIOXYGENASE RV0097-RELATED"/>
    <property type="match status" value="1"/>
</dbReference>
<dbReference type="STRING" id="348802.A0A0D2E0Z2"/>
<evidence type="ECO:0000256" key="2">
    <source>
        <dbReference type="ARBA" id="ARBA00005896"/>
    </source>
</evidence>
<evidence type="ECO:0000259" key="7">
    <source>
        <dbReference type="Pfam" id="PF02668"/>
    </source>
</evidence>
<dbReference type="GO" id="GO:0051213">
    <property type="term" value="F:dioxygenase activity"/>
    <property type="evidence" value="ECO:0007669"/>
    <property type="project" value="UniProtKB-KW"/>
</dbReference>
<dbReference type="PANTHER" id="PTHR43779:SF2">
    <property type="entry name" value="ALPHA-KETOGLUTARATE-DEPENDENT XANTHINE DIOXYGENASE XAN1"/>
    <property type="match status" value="1"/>
</dbReference>
<keyword evidence="4" id="KW-0223">Dioxygenase</keyword>
<dbReference type="InterPro" id="IPR003819">
    <property type="entry name" value="TauD/TfdA-like"/>
</dbReference>
<evidence type="ECO:0000313" key="9">
    <source>
        <dbReference type="Proteomes" id="UP000054342"/>
    </source>
</evidence>
<dbReference type="Proteomes" id="UP000054342">
    <property type="component" value="Unassembled WGS sequence"/>
</dbReference>
<feature type="domain" description="TauD/TfdA-like" evidence="7">
    <location>
        <begin position="182"/>
        <end position="391"/>
    </location>
</feature>
<dbReference type="SUPFAM" id="SSF51197">
    <property type="entry name" value="Clavaminate synthase-like"/>
    <property type="match status" value="1"/>
</dbReference>
<dbReference type="OrthoDB" id="93019at2759"/>
<keyword evidence="9" id="KW-1185">Reference proteome</keyword>
<name>A0A0D2E0Z2_9EURO</name>
<comment type="similarity">
    <text evidence="2">Belongs to the TfdA dioxygenase family.</text>
</comment>
<protein>
    <recommendedName>
        <fullName evidence="7">TauD/TfdA-like domain-containing protein</fullName>
    </recommendedName>
</protein>
<accession>A0A0D2E0Z2</accession>
<dbReference type="Pfam" id="PF02668">
    <property type="entry name" value="TauD"/>
    <property type="match status" value="1"/>
</dbReference>
<evidence type="ECO:0000256" key="5">
    <source>
        <dbReference type="ARBA" id="ARBA00023002"/>
    </source>
</evidence>
<dbReference type="InterPro" id="IPR051178">
    <property type="entry name" value="TfdA_dioxygenase"/>
</dbReference>
<evidence type="ECO:0000256" key="3">
    <source>
        <dbReference type="ARBA" id="ARBA00022723"/>
    </source>
</evidence>
<dbReference type="InterPro" id="IPR042098">
    <property type="entry name" value="TauD-like_sf"/>
</dbReference>
<keyword evidence="6" id="KW-0408">Iron</keyword>
<evidence type="ECO:0000313" key="8">
    <source>
        <dbReference type="EMBL" id="KIW49078.1"/>
    </source>
</evidence>
<evidence type="ECO:0000256" key="6">
    <source>
        <dbReference type="ARBA" id="ARBA00023004"/>
    </source>
</evidence>
<dbReference type="AlphaFoldDB" id="A0A0D2E0Z2"/>